<dbReference type="GO" id="GO:0016757">
    <property type="term" value="F:glycosyltransferase activity"/>
    <property type="evidence" value="ECO:0007669"/>
    <property type="project" value="UniProtKB-KW"/>
</dbReference>
<dbReference type="GO" id="GO:0046872">
    <property type="term" value="F:metal ion binding"/>
    <property type="evidence" value="ECO:0007669"/>
    <property type="project" value="UniProtKB-KW"/>
</dbReference>
<evidence type="ECO:0000256" key="6">
    <source>
        <dbReference type="ARBA" id="ARBA00017659"/>
    </source>
</evidence>
<keyword evidence="12" id="KW-0460">Magnesium</keyword>
<keyword evidence="13 19" id="KW-1133">Transmembrane helix</keyword>
<evidence type="ECO:0000256" key="10">
    <source>
        <dbReference type="ARBA" id="ARBA00022723"/>
    </source>
</evidence>
<feature type="transmembrane region" description="Helical" evidence="19">
    <location>
        <begin position="133"/>
        <end position="154"/>
    </location>
</feature>
<evidence type="ECO:0000313" key="21">
    <source>
        <dbReference type="Proteomes" id="UP000054498"/>
    </source>
</evidence>
<comment type="catalytic activity">
    <reaction evidence="18">
        <text>a di-trans,poly-cis-dolichyl phosphate + UDP-N-acetyl-alpha-D-glucosamine = an N-acetyl-alpha-D-glucosaminyl-diphospho-di-trans,poly-cis-dolichol + UMP</text>
        <dbReference type="Rhea" id="RHEA:13289"/>
        <dbReference type="Rhea" id="RHEA-COMP:19498"/>
        <dbReference type="Rhea" id="RHEA-COMP:19507"/>
        <dbReference type="ChEBI" id="CHEBI:57683"/>
        <dbReference type="ChEBI" id="CHEBI:57705"/>
        <dbReference type="ChEBI" id="CHEBI:57865"/>
        <dbReference type="ChEBI" id="CHEBI:58427"/>
        <dbReference type="EC" id="2.7.8.15"/>
    </reaction>
    <physiologicalReaction direction="left-to-right" evidence="18">
        <dbReference type="Rhea" id="RHEA:13290"/>
    </physiologicalReaction>
</comment>
<feature type="transmembrane region" description="Helical" evidence="19">
    <location>
        <begin position="265"/>
        <end position="286"/>
    </location>
</feature>
<dbReference type="InterPro" id="IPR033895">
    <property type="entry name" value="GPT"/>
</dbReference>
<dbReference type="OrthoDB" id="10262326at2759"/>
<dbReference type="InterPro" id="IPR000715">
    <property type="entry name" value="Glycosyl_transferase_4"/>
</dbReference>
<dbReference type="CDD" id="cd06855">
    <property type="entry name" value="GT_GPT_euk"/>
    <property type="match status" value="1"/>
</dbReference>
<evidence type="ECO:0000256" key="5">
    <source>
        <dbReference type="ARBA" id="ARBA00013225"/>
    </source>
</evidence>
<comment type="subcellular location">
    <subcellularLocation>
        <location evidence="2">Endoplasmic reticulum membrane</location>
        <topology evidence="2">Multi-pass membrane protein</topology>
    </subcellularLocation>
</comment>
<reference evidence="20 21" key="1">
    <citation type="journal article" date="2013" name="BMC Genomics">
        <title>Reconstruction of the lipid metabolism for the microalga Monoraphidium neglectum from its genome sequence reveals characteristics suitable for biofuel production.</title>
        <authorList>
            <person name="Bogen C."/>
            <person name="Al-Dilaimi A."/>
            <person name="Albersmeier A."/>
            <person name="Wichmann J."/>
            <person name="Grundmann M."/>
            <person name="Rupp O."/>
            <person name="Lauersen K.J."/>
            <person name="Blifernez-Klassen O."/>
            <person name="Kalinowski J."/>
            <person name="Goesmann A."/>
            <person name="Mussgnug J.H."/>
            <person name="Kruse O."/>
        </authorList>
    </citation>
    <scope>NUCLEOTIDE SEQUENCE [LARGE SCALE GENOMIC DNA]</scope>
    <source>
        <strain evidence="20 21">SAG 48.87</strain>
    </source>
</reference>
<dbReference type="GO" id="GO:0005789">
    <property type="term" value="C:endoplasmic reticulum membrane"/>
    <property type="evidence" value="ECO:0007669"/>
    <property type="project" value="UniProtKB-SubCell"/>
</dbReference>
<evidence type="ECO:0000256" key="16">
    <source>
        <dbReference type="ARBA" id="ARBA00033238"/>
    </source>
</evidence>
<evidence type="ECO:0000256" key="7">
    <source>
        <dbReference type="ARBA" id="ARBA00022676"/>
    </source>
</evidence>
<dbReference type="UniPathway" id="UPA00378"/>
<evidence type="ECO:0000256" key="19">
    <source>
        <dbReference type="SAM" id="Phobius"/>
    </source>
</evidence>
<keyword evidence="8" id="KW-0808">Transferase</keyword>
<evidence type="ECO:0000256" key="1">
    <source>
        <dbReference type="ARBA" id="ARBA00001946"/>
    </source>
</evidence>
<dbReference type="GO" id="GO:0003975">
    <property type="term" value="F:UDP-N-acetylglucosamine-dolichyl-phosphate N-acetylglucosaminephosphotransferase activity"/>
    <property type="evidence" value="ECO:0007669"/>
    <property type="project" value="UniProtKB-EC"/>
</dbReference>
<name>A0A0D2MZG1_9CHLO</name>
<evidence type="ECO:0000256" key="4">
    <source>
        <dbReference type="ARBA" id="ARBA00009317"/>
    </source>
</evidence>
<dbReference type="EC" id="2.7.8.15" evidence="5"/>
<feature type="transmembrane region" description="Helical" evidence="19">
    <location>
        <begin position="238"/>
        <end position="259"/>
    </location>
</feature>
<dbReference type="EMBL" id="KK100230">
    <property type="protein sequence ID" value="KIZ07810.1"/>
    <property type="molecule type" value="Genomic_DNA"/>
</dbReference>
<evidence type="ECO:0000256" key="11">
    <source>
        <dbReference type="ARBA" id="ARBA00022824"/>
    </source>
</evidence>
<comment type="pathway">
    <text evidence="3">Protein modification; protein glycosylation.</text>
</comment>
<dbReference type="PANTHER" id="PTHR10571">
    <property type="entry name" value="UDP-N-ACETYLGLUCOSAMINE--DOLICHYL-PHOSPHATE N-ACETYLGLUCOSAMINEPHOSPHOTRANSFERASE"/>
    <property type="match status" value="1"/>
</dbReference>
<keyword evidence="21" id="KW-1185">Reference proteome</keyword>
<proteinExistence type="inferred from homology"/>
<keyword evidence="14 19" id="KW-0472">Membrane</keyword>
<sequence>MAVPRPMQLALLTALGLAGPAYFLFQIEDQKTFRSILISAAVSLAGFFVARWLVPLVAQKTLSRGICGKDLNKQGTPGADTPIPESAGLAPACAFLLCIICFELLHYYDADSIVAFVTSGFRGKLRLEALPDAWLVDYNAALATICFMVFLGFADDVLDIRWRVKLILPLFASLPLLVAYSGGTGVAVPKPLQAAIGLPSFLELGPLYKAYMVALTIFCTNSINILAGVNGLEAGQTFIVACALLLHNLIELSGFAGGVPALRDAHLFSVYLVLPLAATTMGLLAFNWYPSRVFVGDTFTYFAGMTIAVAGILGHQSETLLLFLIPQVFNFVYSTPQLFGLVPCPRHRLPVFDPKTGLLRPKDKPDWNLVNLTLQLFGNCSENALCVRILALQVACCAFGFGVRWALQGIYK</sequence>
<dbReference type="PANTHER" id="PTHR10571:SF0">
    <property type="entry name" value="UDP-N-ACETYLGLUCOSAMINE--DOLICHYL-PHOSPHATE N-ACETYLGLUCOSAMINEPHOSPHOTRANSFERASE"/>
    <property type="match status" value="1"/>
</dbReference>
<feature type="transmembrane region" description="Helical" evidence="19">
    <location>
        <begin position="293"/>
        <end position="314"/>
    </location>
</feature>
<dbReference type="KEGG" id="mng:MNEG_0134"/>
<evidence type="ECO:0000256" key="9">
    <source>
        <dbReference type="ARBA" id="ARBA00022692"/>
    </source>
</evidence>
<feature type="transmembrane region" description="Helical" evidence="19">
    <location>
        <begin position="33"/>
        <end position="54"/>
    </location>
</feature>
<evidence type="ECO:0000256" key="18">
    <source>
        <dbReference type="ARBA" id="ARBA00045078"/>
    </source>
</evidence>
<feature type="transmembrane region" description="Helical" evidence="19">
    <location>
        <begin position="166"/>
        <end position="188"/>
    </location>
</feature>
<feature type="transmembrane region" description="Helical" evidence="19">
    <location>
        <begin position="320"/>
        <end position="342"/>
    </location>
</feature>
<comment type="cofactor">
    <cofactor evidence="1">
        <name>Mg(2+)</name>
        <dbReference type="ChEBI" id="CHEBI:18420"/>
    </cofactor>
</comment>
<comment type="function">
    <text evidence="17">UDP-N-acetylglucosamine--dolichyl-phosphate N-acetylglucosaminephosphotransferase that operates in the biosynthetic pathway of dolichol-linked oligosaccharides, the glycan precursors employed in protein asparagine (N)-glycosylation. The assembly of dolichol-linked oligosaccharides begins on the cytosolic side of the endoplasmic reticulum membrane and finishes in its lumen. The sequential addition of sugars to dolichol pyrophosphate produces dolichol-linked oligosaccharides containing fourteen sugars, including two GlcNAcs, nine mannoses and three glucoses. Once assembled, the oligosaccharide is transferred from the lipid to nascent proteins by oligosaccharyltransferases. Catalyzes the initial step of dolichol-linked oligosaccharide biosynthesis, transfering GlcNAc-1-P from cytosolic UDP-GlcNAc onto the carrier lipid dolichyl phosphate (P-dolichol), yielding GlcNAc-P-P-dolichol embedded in the cytoplasmic leaflet of the endoplasmic reticulum membrane.</text>
</comment>
<feature type="transmembrane region" description="Helical" evidence="19">
    <location>
        <begin position="208"/>
        <end position="226"/>
    </location>
</feature>
<organism evidence="20 21">
    <name type="scientific">Monoraphidium neglectum</name>
    <dbReference type="NCBI Taxonomy" id="145388"/>
    <lineage>
        <taxon>Eukaryota</taxon>
        <taxon>Viridiplantae</taxon>
        <taxon>Chlorophyta</taxon>
        <taxon>core chlorophytes</taxon>
        <taxon>Chlorophyceae</taxon>
        <taxon>CS clade</taxon>
        <taxon>Sphaeropleales</taxon>
        <taxon>Selenastraceae</taxon>
        <taxon>Monoraphidium</taxon>
    </lineage>
</organism>
<feature type="transmembrane region" description="Helical" evidence="19">
    <location>
        <begin position="89"/>
        <end position="108"/>
    </location>
</feature>
<evidence type="ECO:0000313" key="20">
    <source>
        <dbReference type="EMBL" id="KIZ07810.1"/>
    </source>
</evidence>
<evidence type="ECO:0000256" key="3">
    <source>
        <dbReference type="ARBA" id="ARBA00004922"/>
    </source>
</evidence>
<accession>A0A0D2MZG1</accession>
<evidence type="ECO:0000256" key="2">
    <source>
        <dbReference type="ARBA" id="ARBA00004477"/>
    </source>
</evidence>
<dbReference type="GO" id="GO:0006488">
    <property type="term" value="P:dolichol-linked oligosaccharide biosynthetic process"/>
    <property type="evidence" value="ECO:0007669"/>
    <property type="project" value="InterPro"/>
</dbReference>
<keyword evidence="7" id="KW-0328">Glycosyltransferase</keyword>
<protein>
    <recommendedName>
        <fullName evidence="6">UDP-N-acetylglucosamine--dolichyl-phosphate N-acetylglucosaminephosphotransferase</fullName>
        <ecNumber evidence="5">2.7.8.15</ecNumber>
    </recommendedName>
    <alternativeName>
        <fullName evidence="15">GlcNAc-1-P transferase</fullName>
    </alternativeName>
    <alternativeName>
        <fullName evidence="16">N-acetylglucosamine-1-phosphate transferase</fullName>
    </alternativeName>
</protein>
<comment type="similarity">
    <text evidence="4">Belongs to the glycosyltransferase 4 family.</text>
</comment>
<dbReference type="Proteomes" id="UP000054498">
    <property type="component" value="Unassembled WGS sequence"/>
</dbReference>
<evidence type="ECO:0000256" key="13">
    <source>
        <dbReference type="ARBA" id="ARBA00022989"/>
    </source>
</evidence>
<evidence type="ECO:0000256" key="12">
    <source>
        <dbReference type="ARBA" id="ARBA00022842"/>
    </source>
</evidence>
<gene>
    <name evidence="20" type="ORF">MNEG_0134</name>
</gene>
<keyword evidence="9 19" id="KW-0812">Transmembrane</keyword>
<evidence type="ECO:0000256" key="17">
    <source>
        <dbReference type="ARBA" id="ARBA00044717"/>
    </source>
</evidence>
<dbReference type="RefSeq" id="XP_013906829.1">
    <property type="nucleotide sequence ID" value="XM_014051375.1"/>
</dbReference>
<keyword evidence="11" id="KW-0256">Endoplasmic reticulum</keyword>
<dbReference type="GeneID" id="25726252"/>
<evidence type="ECO:0000256" key="14">
    <source>
        <dbReference type="ARBA" id="ARBA00023136"/>
    </source>
</evidence>
<dbReference type="AlphaFoldDB" id="A0A0D2MZG1"/>
<dbReference type="Pfam" id="PF00953">
    <property type="entry name" value="Glycos_transf_4"/>
    <property type="match status" value="1"/>
</dbReference>
<dbReference type="STRING" id="145388.A0A0D2MZG1"/>
<evidence type="ECO:0000256" key="8">
    <source>
        <dbReference type="ARBA" id="ARBA00022679"/>
    </source>
</evidence>
<keyword evidence="10" id="KW-0479">Metal-binding</keyword>
<evidence type="ECO:0000256" key="15">
    <source>
        <dbReference type="ARBA" id="ARBA00029567"/>
    </source>
</evidence>